<evidence type="ECO:0000313" key="2">
    <source>
        <dbReference type="EMBL" id="MCD7456532.1"/>
    </source>
</evidence>
<proteinExistence type="predicted"/>
<keyword evidence="3" id="KW-1185">Reference proteome</keyword>
<protein>
    <recommendedName>
        <fullName evidence="1">Putative plant transposon protein domain-containing protein</fullName>
    </recommendedName>
</protein>
<dbReference type="Pfam" id="PF20167">
    <property type="entry name" value="Transposase_32"/>
    <property type="match status" value="1"/>
</dbReference>
<gene>
    <name evidence="2" type="ORF">HAX54_032045</name>
</gene>
<accession>A0ABS8SCE5</accession>
<reference evidence="2 3" key="1">
    <citation type="journal article" date="2021" name="BMC Genomics">
        <title>Datura genome reveals duplications of psychoactive alkaloid biosynthetic genes and high mutation rate following tissue culture.</title>
        <authorList>
            <person name="Rajewski A."/>
            <person name="Carter-House D."/>
            <person name="Stajich J."/>
            <person name="Litt A."/>
        </authorList>
    </citation>
    <scope>NUCLEOTIDE SEQUENCE [LARGE SCALE GENOMIC DNA]</scope>
    <source>
        <strain evidence="2">AR-01</strain>
    </source>
</reference>
<sequence>MSHLEIGDKPKGPGADEIASESNLVVGDEVELVILAKLAKPMVTEDSHEDRANTTEFDYRMREQHNQHPWLAQIFTDGQPSWLKSSKERIFKSSLTFTAKFWWEVVWLQLFSTGEDNALGEDRVVLAASLMLAFPLNMRVIIANEINIGDVKLFTSLPFTYLITQVEEGPR</sequence>
<comment type="caution">
    <text evidence="2">The sequence shown here is derived from an EMBL/GenBank/DDBJ whole genome shotgun (WGS) entry which is preliminary data.</text>
</comment>
<name>A0ABS8SCE5_DATST</name>
<evidence type="ECO:0000259" key="1">
    <source>
        <dbReference type="Pfam" id="PF20167"/>
    </source>
</evidence>
<dbReference type="InterPro" id="IPR046796">
    <property type="entry name" value="Transposase_32_dom"/>
</dbReference>
<dbReference type="Proteomes" id="UP000823775">
    <property type="component" value="Unassembled WGS sequence"/>
</dbReference>
<feature type="domain" description="Putative plant transposon protein" evidence="1">
    <location>
        <begin position="55"/>
        <end position="166"/>
    </location>
</feature>
<organism evidence="2 3">
    <name type="scientific">Datura stramonium</name>
    <name type="common">Jimsonweed</name>
    <name type="synonym">Common thornapple</name>
    <dbReference type="NCBI Taxonomy" id="4076"/>
    <lineage>
        <taxon>Eukaryota</taxon>
        <taxon>Viridiplantae</taxon>
        <taxon>Streptophyta</taxon>
        <taxon>Embryophyta</taxon>
        <taxon>Tracheophyta</taxon>
        <taxon>Spermatophyta</taxon>
        <taxon>Magnoliopsida</taxon>
        <taxon>eudicotyledons</taxon>
        <taxon>Gunneridae</taxon>
        <taxon>Pentapetalae</taxon>
        <taxon>asterids</taxon>
        <taxon>lamiids</taxon>
        <taxon>Solanales</taxon>
        <taxon>Solanaceae</taxon>
        <taxon>Solanoideae</taxon>
        <taxon>Datureae</taxon>
        <taxon>Datura</taxon>
    </lineage>
</organism>
<evidence type="ECO:0000313" key="3">
    <source>
        <dbReference type="Proteomes" id="UP000823775"/>
    </source>
</evidence>
<dbReference type="EMBL" id="JACEIK010000407">
    <property type="protein sequence ID" value="MCD7456532.1"/>
    <property type="molecule type" value="Genomic_DNA"/>
</dbReference>